<reference evidence="7 8" key="1">
    <citation type="submission" date="2023-01" db="EMBL/GenBank/DDBJ databases">
        <title>Analysis of 21 Apiospora genomes using comparative genomics revels a genus with tremendous synthesis potential of carbohydrate active enzymes and secondary metabolites.</title>
        <authorList>
            <person name="Sorensen T."/>
        </authorList>
    </citation>
    <scope>NUCLEOTIDE SEQUENCE [LARGE SCALE GENOMIC DNA]</scope>
    <source>
        <strain evidence="7 8">CBS 135458</strain>
    </source>
</reference>
<keyword evidence="8" id="KW-1185">Reference proteome</keyword>
<evidence type="ECO:0000256" key="2">
    <source>
        <dbReference type="ARBA" id="ARBA00022692"/>
    </source>
</evidence>
<feature type="domain" description="Wax synthase" evidence="6">
    <location>
        <begin position="114"/>
        <end position="197"/>
    </location>
</feature>
<accession>A0ABR1TNQ0</accession>
<keyword evidence="4 5" id="KW-0472">Membrane</keyword>
<evidence type="ECO:0000313" key="7">
    <source>
        <dbReference type="EMBL" id="KAK8048283.1"/>
    </source>
</evidence>
<evidence type="ECO:0000259" key="6">
    <source>
        <dbReference type="Pfam" id="PF13813"/>
    </source>
</evidence>
<keyword evidence="2 5" id="KW-0812">Transmembrane</keyword>
<dbReference type="Pfam" id="PF13813">
    <property type="entry name" value="MBOAT_2"/>
    <property type="match status" value="1"/>
</dbReference>
<gene>
    <name evidence="7" type="ORF">PG994_010013</name>
</gene>
<dbReference type="RefSeq" id="XP_066710532.1">
    <property type="nucleotide sequence ID" value="XM_066861422.1"/>
</dbReference>
<evidence type="ECO:0000256" key="3">
    <source>
        <dbReference type="ARBA" id="ARBA00022989"/>
    </source>
</evidence>
<sequence>MLRTGANLRRLQLTDGNTAAPSTASLWRFAILRCCRMAVMYTVYSICTALHTILQDFSRSGRNLGLLSDPWALGLRAYMSVEFFIYSHAVLTGLHDLAALIGVSLLGWDQPQDWPPLFGDITEAYTLRRFWGVYWHRLHVASLSSFMPAALRSGPAAGLKNDKRRLKSAALRTLVIFTLSALVHAAVGWFIMRDSSSFVGGDVCFLLLNGAVCVLERVVERRLGRAVPGGVRGWWFRPLGYVWVLLVFLCVAPACLYPWIYSY</sequence>
<dbReference type="Proteomes" id="UP001480595">
    <property type="component" value="Unassembled WGS sequence"/>
</dbReference>
<dbReference type="GeneID" id="92094485"/>
<comment type="subcellular location">
    <subcellularLocation>
        <location evidence="1">Membrane</location>
        <topology evidence="1">Multi-pass membrane protein</topology>
    </subcellularLocation>
</comment>
<organism evidence="7 8">
    <name type="scientific">Apiospora phragmitis</name>
    <dbReference type="NCBI Taxonomy" id="2905665"/>
    <lineage>
        <taxon>Eukaryota</taxon>
        <taxon>Fungi</taxon>
        <taxon>Dikarya</taxon>
        <taxon>Ascomycota</taxon>
        <taxon>Pezizomycotina</taxon>
        <taxon>Sordariomycetes</taxon>
        <taxon>Xylariomycetidae</taxon>
        <taxon>Amphisphaeriales</taxon>
        <taxon>Apiosporaceae</taxon>
        <taxon>Apiospora</taxon>
    </lineage>
</organism>
<dbReference type="InterPro" id="IPR032805">
    <property type="entry name" value="Wax_synthase_dom"/>
</dbReference>
<feature type="transmembrane region" description="Helical" evidence="5">
    <location>
        <begin position="198"/>
        <end position="219"/>
    </location>
</feature>
<evidence type="ECO:0000313" key="8">
    <source>
        <dbReference type="Proteomes" id="UP001480595"/>
    </source>
</evidence>
<keyword evidence="3 5" id="KW-1133">Transmembrane helix</keyword>
<comment type="caution">
    <text evidence="7">The sequence shown here is derived from an EMBL/GenBank/DDBJ whole genome shotgun (WGS) entry which is preliminary data.</text>
</comment>
<evidence type="ECO:0000256" key="5">
    <source>
        <dbReference type="SAM" id="Phobius"/>
    </source>
</evidence>
<evidence type="ECO:0000256" key="1">
    <source>
        <dbReference type="ARBA" id="ARBA00004141"/>
    </source>
</evidence>
<evidence type="ECO:0000256" key="4">
    <source>
        <dbReference type="ARBA" id="ARBA00023136"/>
    </source>
</evidence>
<name>A0ABR1TNQ0_9PEZI</name>
<feature type="transmembrane region" description="Helical" evidence="5">
    <location>
        <begin position="240"/>
        <end position="260"/>
    </location>
</feature>
<dbReference type="EMBL" id="JAQQWL010000011">
    <property type="protein sequence ID" value="KAK8048283.1"/>
    <property type="molecule type" value="Genomic_DNA"/>
</dbReference>
<protein>
    <recommendedName>
        <fullName evidence="6">Wax synthase domain-containing protein</fullName>
    </recommendedName>
</protein>
<feature type="transmembrane region" description="Helical" evidence="5">
    <location>
        <begin position="171"/>
        <end position="192"/>
    </location>
</feature>
<proteinExistence type="predicted"/>